<dbReference type="GO" id="GO:0000462">
    <property type="term" value="P:maturation of SSU-rRNA from tricistronic rRNA transcript (SSU-rRNA, 5.8S rRNA, LSU-rRNA)"/>
    <property type="evidence" value="ECO:0007669"/>
    <property type="project" value="TreeGrafter"/>
</dbReference>
<dbReference type="Proteomes" id="UP001194580">
    <property type="component" value="Unassembled WGS sequence"/>
</dbReference>
<evidence type="ECO:0000313" key="8">
    <source>
        <dbReference type="Proteomes" id="UP001194580"/>
    </source>
</evidence>
<comment type="caution">
    <text evidence="7">The sequence shown here is derived from an EMBL/GenBank/DDBJ whole genome shotgun (WGS) entry which is preliminary data.</text>
</comment>
<feature type="compositionally biased region" description="Acidic residues" evidence="4">
    <location>
        <begin position="93"/>
        <end position="134"/>
    </location>
</feature>
<feature type="compositionally biased region" description="Basic and acidic residues" evidence="4">
    <location>
        <begin position="406"/>
        <end position="430"/>
    </location>
</feature>
<reference evidence="7" key="1">
    <citation type="journal article" date="2020" name="Fungal Divers.">
        <title>Resolving the Mortierellaceae phylogeny through synthesis of multi-gene phylogenetics and phylogenomics.</title>
        <authorList>
            <person name="Vandepol N."/>
            <person name="Liber J."/>
            <person name="Desiro A."/>
            <person name="Na H."/>
            <person name="Kennedy M."/>
            <person name="Barry K."/>
            <person name="Grigoriev I.V."/>
            <person name="Miller A.N."/>
            <person name="O'Donnell K."/>
            <person name="Stajich J.E."/>
            <person name="Bonito G."/>
        </authorList>
    </citation>
    <scope>NUCLEOTIDE SEQUENCE</scope>
    <source>
        <strain evidence="7">NRRL 28262</strain>
    </source>
</reference>
<name>A0AAD4HBK8_9FUNG</name>
<feature type="region of interest" description="Disordered" evidence="4">
    <location>
        <begin position="404"/>
        <end position="430"/>
    </location>
</feature>
<evidence type="ECO:0000256" key="2">
    <source>
        <dbReference type="ARBA" id="ARBA00013850"/>
    </source>
</evidence>
<dbReference type="EMBL" id="JAAAIL010000017">
    <property type="protein sequence ID" value="KAG0281490.1"/>
    <property type="molecule type" value="Genomic_DNA"/>
</dbReference>
<dbReference type="PANTHER" id="PTHR15565:SF0">
    <property type="entry name" value="PROTEIN AATF"/>
    <property type="match status" value="1"/>
</dbReference>
<sequence length="559" mass="64258">MVKTKKSLAEQLADLSTTTPKDYDPEDMGGDSLQSKHNADSDMGSDDDNDNENTGREHYVNVGKSQLRNKQFLMDDPKYKGKKSSRKSALGMDSDEDEDEEELQFDDDEDEDDEDEDEDMVSDDDDLDDGEDLMNDFNRGESDDDDEDEDDEDEEDSSQEEDEDEEDSDDDGDEEDGYGDLTASGITETSKEMQEELQKIQQEESELLKSMTKSVTDDVEKGIHVKAQMTLWETLLDTRIRLQKSVSLINTFPQPSTYDEFLTNDSAEPMEEAKHNLRSFIDTLITVRTDLLRNIPDVKVPKSNKRHMSDLEDEEARNLDDDAWQTKAWKDIEGLDEGWRSYRNNTLEKWSNKVQIASGIPLNKKFKAMNQGIMTQISQTMADKERLLKRTQLKRAEYHILGTAPEIKEGDENDKTEKTPEVSKLDSHLSNHDEEIFDDGDFYQQLLRELIESRMVDNDDPTAMGMRWAALRQTKQTKKQIDTKGSKGRRLRYHVHEKLQSFMAPIPAGTWHEEMIEELFSSLLGRKGGNLDDDNEDENETKEDEEQEDIPDDGLRIFG</sequence>
<feature type="region of interest" description="Disordered" evidence="4">
    <location>
        <begin position="525"/>
        <end position="559"/>
    </location>
</feature>
<dbReference type="GO" id="GO:0005730">
    <property type="term" value="C:nucleolus"/>
    <property type="evidence" value="ECO:0007669"/>
    <property type="project" value="TreeGrafter"/>
</dbReference>
<keyword evidence="8" id="KW-1185">Reference proteome</keyword>
<dbReference type="AlphaFoldDB" id="A0AAD4HBK8"/>
<evidence type="ECO:0000259" key="5">
    <source>
        <dbReference type="Pfam" id="PF08164"/>
    </source>
</evidence>
<organism evidence="7 8">
    <name type="scientific">Linnemannia exigua</name>
    <dbReference type="NCBI Taxonomy" id="604196"/>
    <lineage>
        <taxon>Eukaryota</taxon>
        <taxon>Fungi</taxon>
        <taxon>Fungi incertae sedis</taxon>
        <taxon>Mucoromycota</taxon>
        <taxon>Mortierellomycotina</taxon>
        <taxon>Mortierellomycetes</taxon>
        <taxon>Mortierellales</taxon>
        <taxon>Mortierellaceae</taxon>
        <taxon>Linnemannia</taxon>
    </lineage>
</organism>
<evidence type="ECO:0000256" key="3">
    <source>
        <dbReference type="SAM" id="Coils"/>
    </source>
</evidence>
<dbReference type="InterPro" id="IPR025160">
    <property type="entry name" value="AATF"/>
</dbReference>
<gene>
    <name evidence="7" type="ORF">BGZ95_003145</name>
</gene>
<evidence type="ECO:0000256" key="4">
    <source>
        <dbReference type="SAM" id="MobiDB-lite"/>
    </source>
</evidence>
<dbReference type="Pfam" id="PF13339">
    <property type="entry name" value="AATF-Che1"/>
    <property type="match status" value="1"/>
</dbReference>
<dbReference type="Pfam" id="PF08164">
    <property type="entry name" value="TRAUB"/>
    <property type="match status" value="1"/>
</dbReference>
<feature type="domain" description="AATF leucine zipper-containing" evidence="6">
    <location>
        <begin position="218"/>
        <end position="353"/>
    </location>
</feature>
<keyword evidence="3" id="KW-0175">Coiled coil</keyword>
<accession>A0AAD4HBK8</accession>
<feature type="compositionally biased region" description="Acidic residues" evidence="4">
    <location>
        <begin position="142"/>
        <end position="178"/>
    </location>
</feature>
<protein>
    <recommendedName>
        <fullName evidence="2">Protein BFR2</fullName>
    </recommendedName>
</protein>
<evidence type="ECO:0000259" key="6">
    <source>
        <dbReference type="Pfam" id="PF13339"/>
    </source>
</evidence>
<dbReference type="PANTHER" id="PTHR15565">
    <property type="entry name" value="AATF PROTEIN APOPTOSIS ANTAGONIZING TRANSCRIPTION FACTOR"/>
    <property type="match status" value="1"/>
</dbReference>
<feature type="compositionally biased region" description="Acidic residues" evidence="4">
    <location>
        <begin position="531"/>
        <end position="552"/>
    </location>
</feature>
<evidence type="ECO:0000313" key="7">
    <source>
        <dbReference type="EMBL" id="KAG0281490.1"/>
    </source>
</evidence>
<dbReference type="InterPro" id="IPR039223">
    <property type="entry name" value="AATF/Bfr2"/>
</dbReference>
<feature type="coiled-coil region" evidence="3">
    <location>
        <begin position="183"/>
        <end position="210"/>
    </location>
</feature>
<dbReference type="InterPro" id="IPR012617">
    <property type="entry name" value="AATF_C"/>
</dbReference>
<feature type="region of interest" description="Disordered" evidence="4">
    <location>
        <begin position="1"/>
        <end position="183"/>
    </location>
</feature>
<proteinExistence type="inferred from homology"/>
<feature type="domain" description="Apoptosis-antagonizing transcription factor C-terminal" evidence="5">
    <location>
        <begin position="443"/>
        <end position="524"/>
    </location>
</feature>
<comment type="similarity">
    <text evidence="1">Belongs to the AATF family.</text>
</comment>
<evidence type="ECO:0000256" key="1">
    <source>
        <dbReference type="ARBA" id="ARBA00008966"/>
    </source>
</evidence>